<dbReference type="AlphaFoldDB" id="A0A377KBK9"/>
<evidence type="ECO:0000313" key="1">
    <source>
        <dbReference type="EMBL" id="STP21891.1"/>
    </source>
</evidence>
<name>A0A377KBK9_ECOLX</name>
<dbReference type="EMBL" id="UGEM01000004">
    <property type="protein sequence ID" value="STP21891.1"/>
    <property type="molecule type" value="Genomic_DNA"/>
</dbReference>
<dbReference type="Pfam" id="PF01497">
    <property type="entry name" value="Peripla_BP_2"/>
    <property type="match status" value="1"/>
</dbReference>
<evidence type="ECO:0000313" key="2">
    <source>
        <dbReference type="Proteomes" id="UP000254181"/>
    </source>
</evidence>
<dbReference type="InterPro" id="IPR002491">
    <property type="entry name" value="ABC_transptr_periplasmic_BD"/>
</dbReference>
<proteinExistence type="predicted"/>
<dbReference type="PANTHER" id="PTHR30535">
    <property type="entry name" value="VITAMIN B12-BINDING PROTEIN"/>
    <property type="match status" value="1"/>
</dbReference>
<dbReference type="Gene3D" id="1.20.58.2180">
    <property type="match status" value="1"/>
</dbReference>
<dbReference type="InterPro" id="IPR050902">
    <property type="entry name" value="ABC_Transporter_SBP"/>
</dbReference>
<dbReference type="CDD" id="cd01142">
    <property type="entry name" value="TroA_e"/>
    <property type="match status" value="1"/>
</dbReference>
<dbReference type="PROSITE" id="PS50983">
    <property type="entry name" value="FE_B12_PBP"/>
    <property type="match status" value="1"/>
</dbReference>
<sequence>MKLSRLFPLLALLALLLAASLHAENTHKEVRIASPWPAQNTIIAMLGYGDNIVGTSMIAKRIPLFRQSLPRIEKVAAVSVNSGHEINPEQIIALGVDMLFVPQNMVVPQQALLKQAGVQVLAFEANSLRALTQRVQQTAAVLGPDAQQKALAYQRYFDRNVALVTGRLKDLPASQRVSLYHSMGNPLTTTGRPSLNQDWIDLAGGKNIAENWFGEHQQNRSGEVALEKIVTANPAVIIAMNKRDADAILSSPQWASVDAVIHHRVYVNPKGMFWWCRETSEEALQFLWLAKTLYPARFADVDIRKETREFYRQFFGLTLSDAQMSDVLNPPR</sequence>
<dbReference type="SUPFAM" id="SSF53807">
    <property type="entry name" value="Helical backbone' metal receptor"/>
    <property type="match status" value="1"/>
</dbReference>
<organism evidence="1 2">
    <name type="scientific">Escherichia coli</name>
    <dbReference type="NCBI Taxonomy" id="562"/>
    <lineage>
        <taxon>Bacteria</taxon>
        <taxon>Pseudomonadati</taxon>
        <taxon>Pseudomonadota</taxon>
        <taxon>Gammaproteobacteria</taxon>
        <taxon>Enterobacterales</taxon>
        <taxon>Enterobacteriaceae</taxon>
        <taxon>Escherichia</taxon>
    </lineage>
</organism>
<protein>
    <submittedName>
        <fullName evidence="1">Iron-chelating periplasmic-binding protein</fullName>
    </submittedName>
</protein>
<accession>A0A377KBK9</accession>
<dbReference type="RefSeq" id="WP_000778015.1">
    <property type="nucleotide sequence ID" value="NZ_BRVT01000026.1"/>
</dbReference>
<dbReference type="Gene3D" id="3.40.50.1980">
    <property type="entry name" value="Nitrogenase molybdenum iron protein domain"/>
    <property type="match status" value="2"/>
</dbReference>
<reference evidence="1 2" key="1">
    <citation type="submission" date="2018-06" db="EMBL/GenBank/DDBJ databases">
        <authorList>
            <consortium name="Pathogen Informatics"/>
            <person name="Doyle S."/>
        </authorList>
    </citation>
    <scope>NUCLEOTIDE SEQUENCE [LARGE SCALE GENOMIC DNA]</scope>
    <source>
        <strain evidence="1 2">NCTC9075</strain>
    </source>
</reference>
<dbReference type="Proteomes" id="UP000254181">
    <property type="component" value="Unassembled WGS sequence"/>
</dbReference>
<gene>
    <name evidence="1" type="ORF">NCTC9075_05353</name>
</gene>
<dbReference type="PANTHER" id="PTHR30535:SF34">
    <property type="entry name" value="MOLYBDATE-BINDING PROTEIN MOLA"/>
    <property type="match status" value="1"/>
</dbReference>